<evidence type="ECO:0000256" key="1">
    <source>
        <dbReference type="ARBA" id="ARBA00022659"/>
    </source>
</evidence>
<dbReference type="InParanoid" id="F7B1I9"/>
<keyword evidence="2" id="KW-0732">Signal</keyword>
<dbReference type="PROSITE" id="PS50923">
    <property type="entry name" value="SUSHI"/>
    <property type="match status" value="2"/>
</dbReference>
<keyword evidence="5" id="KW-0325">Glycoprotein</keyword>
<evidence type="ECO:0000256" key="3">
    <source>
        <dbReference type="ARBA" id="ARBA00022737"/>
    </source>
</evidence>
<evidence type="ECO:0000256" key="2">
    <source>
        <dbReference type="ARBA" id="ARBA00022729"/>
    </source>
</evidence>
<reference evidence="9" key="1">
    <citation type="journal article" date="2002" name="Science">
        <title>The draft genome of Ciona intestinalis: insights into chordate and vertebrate origins.</title>
        <authorList>
            <person name="Dehal P."/>
            <person name="Satou Y."/>
            <person name="Campbell R.K."/>
            <person name="Chapman J."/>
            <person name="Degnan B."/>
            <person name="De Tomaso A."/>
            <person name="Davidson B."/>
            <person name="Di Gregorio A."/>
            <person name="Gelpke M."/>
            <person name="Goodstein D.M."/>
            <person name="Harafuji N."/>
            <person name="Hastings K.E."/>
            <person name="Ho I."/>
            <person name="Hotta K."/>
            <person name="Huang W."/>
            <person name="Kawashima T."/>
            <person name="Lemaire P."/>
            <person name="Martinez D."/>
            <person name="Meinertzhagen I.A."/>
            <person name="Necula S."/>
            <person name="Nonaka M."/>
            <person name="Putnam N."/>
            <person name="Rash S."/>
            <person name="Saiga H."/>
            <person name="Satake M."/>
            <person name="Terry A."/>
            <person name="Yamada L."/>
            <person name="Wang H.G."/>
            <person name="Awazu S."/>
            <person name="Azumi K."/>
            <person name="Boore J."/>
            <person name="Branno M."/>
            <person name="Chin-Bow S."/>
            <person name="DeSantis R."/>
            <person name="Doyle S."/>
            <person name="Francino P."/>
            <person name="Keys D.N."/>
            <person name="Haga S."/>
            <person name="Hayashi H."/>
            <person name="Hino K."/>
            <person name="Imai K.S."/>
            <person name="Inaba K."/>
            <person name="Kano S."/>
            <person name="Kobayashi K."/>
            <person name="Kobayashi M."/>
            <person name="Lee B.I."/>
            <person name="Makabe K.W."/>
            <person name="Manohar C."/>
            <person name="Matassi G."/>
            <person name="Medina M."/>
            <person name="Mochizuki Y."/>
            <person name="Mount S."/>
            <person name="Morishita T."/>
            <person name="Miura S."/>
            <person name="Nakayama A."/>
            <person name="Nishizaka S."/>
            <person name="Nomoto H."/>
            <person name="Ohta F."/>
            <person name="Oishi K."/>
            <person name="Rigoutsos I."/>
            <person name="Sano M."/>
            <person name="Sasaki A."/>
            <person name="Sasakura Y."/>
            <person name="Shoguchi E."/>
            <person name="Shin-i T."/>
            <person name="Spagnuolo A."/>
            <person name="Stainier D."/>
            <person name="Suzuki M.M."/>
            <person name="Tassy O."/>
            <person name="Takatori N."/>
            <person name="Tokuoka M."/>
            <person name="Yagi K."/>
            <person name="Yoshizaki F."/>
            <person name="Wada S."/>
            <person name="Zhang C."/>
            <person name="Hyatt P.D."/>
            <person name="Larimer F."/>
            <person name="Detter C."/>
            <person name="Doggett N."/>
            <person name="Glavina T."/>
            <person name="Hawkins T."/>
            <person name="Richardson P."/>
            <person name="Lucas S."/>
            <person name="Kohara Y."/>
            <person name="Levine M."/>
            <person name="Satoh N."/>
            <person name="Rokhsar D.S."/>
        </authorList>
    </citation>
    <scope>NUCLEOTIDE SEQUENCE [LARGE SCALE GENOMIC DNA]</scope>
</reference>
<evidence type="ECO:0000313" key="9">
    <source>
        <dbReference type="Proteomes" id="UP000008144"/>
    </source>
</evidence>
<dbReference type="Proteomes" id="UP000008144">
    <property type="component" value="Chromosome 4"/>
</dbReference>
<dbReference type="PANTHER" id="PTHR46393">
    <property type="entry name" value="SUSHI DOMAIN-CONTAINING PROTEIN"/>
    <property type="match status" value="1"/>
</dbReference>
<dbReference type="InterPro" id="IPR000436">
    <property type="entry name" value="Sushi_SCR_CCP_dom"/>
</dbReference>
<protein>
    <recommendedName>
        <fullName evidence="7">Sushi domain-containing protein</fullName>
    </recommendedName>
</protein>
<dbReference type="CDD" id="cd00033">
    <property type="entry name" value="CCP"/>
    <property type="match status" value="2"/>
</dbReference>
<dbReference type="Gene3D" id="2.10.70.10">
    <property type="entry name" value="Complement Module, domain 1"/>
    <property type="match status" value="2"/>
</dbReference>
<keyword evidence="3" id="KW-0677">Repeat</keyword>
<dbReference type="STRING" id="7719.ENSCINP00000024761"/>
<proteinExistence type="predicted"/>
<evidence type="ECO:0000313" key="8">
    <source>
        <dbReference type="Ensembl" id="ENSCINP00000024761.2"/>
    </source>
</evidence>
<accession>F7B1I9</accession>
<sequence length="254" mass="26796">RYIQCWCVDPETGTSTSTSYHYRGTRSCSTGSQTSVCPIPTNQYAWLCRDCTISCDEKDTRPQCSGICRLGCTCPQENTFVLGSRCVQASECSTTQTDCPNPPAIGPNGSFPPAAPYTNSEQVTYTCNTGYTLSGTNPITCNAGTWLPNQAPTCTAVAANCPNPPPIGPNGSFPPAAPYTNLEQVTYSCNTGYTLSGTNPITCNAGTWLPNQAPTCTAVPSNCPNPPSIGPNGSFPPAAPYTNFEQVTYTCNTG</sequence>
<dbReference type="Pfam" id="PF00084">
    <property type="entry name" value="Sushi"/>
    <property type="match status" value="2"/>
</dbReference>
<feature type="domain" description="Sushi" evidence="7">
    <location>
        <begin position="159"/>
        <end position="218"/>
    </location>
</feature>
<dbReference type="AlphaFoldDB" id="F7B1I9"/>
<reference evidence="8" key="4">
    <citation type="submission" date="2025-09" db="UniProtKB">
        <authorList>
            <consortium name="Ensembl"/>
        </authorList>
    </citation>
    <scope>IDENTIFICATION</scope>
</reference>
<keyword evidence="9" id="KW-1185">Reference proteome</keyword>
<evidence type="ECO:0000256" key="5">
    <source>
        <dbReference type="ARBA" id="ARBA00023180"/>
    </source>
</evidence>
<dbReference type="InterPro" id="IPR035976">
    <property type="entry name" value="Sushi/SCR/CCP_sf"/>
</dbReference>
<dbReference type="Ensembl" id="ENSCINT00000025007.2">
    <property type="protein sequence ID" value="ENSCINP00000024761.2"/>
    <property type="gene ID" value="ENSCING00000013506.2"/>
</dbReference>
<feature type="domain" description="Sushi" evidence="7">
    <location>
        <begin position="97"/>
        <end position="156"/>
    </location>
</feature>
<name>F7B1I9_CIOIN</name>
<comment type="caution">
    <text evidence="6">Lacks conserved residue(s) required for the propagation of feature annotation.</text>
</comment>
<evidence type="ECO:0000256" key="4">
    <source>
        <dbReference type="ARBA" id="ARBA00023157"/>
    </source>
</evidence>
<dbReference type="HOGENOM" id="CLU_1096355_0_0_1"/>
<dbReference type="SMART" id="SM00032">
    <property type="entry name" value="CCP"/>
    <property type="match status" value="2"/>
</dbReference>
<dbReference type="SUPFAM" id="SSF57535">
    <property type="entry name" value="Complement control module/SCR domain"/>
    <property type="match status" value="2"/>
</dbReference>
<organism evidence="8 9">
    <name type="scientific">Ciona intestinalis</name>
    <name type="common">Transparent sea squirt</name>
    <name type="synonym">Ascidia intestinalis</name>
    <dbReference type="NCBI Taxonomy" id="7719"/>
    <lineage>
        <taxon>Eukaryota</taxon>
        <taxon>Metazoa</taxon>
        <taxon>Chordata</taxon>
        <taxon>Tunicata</taxon>
        <taxon>Ascidiacea</taxon>
        <taxon>Phlebobranchia</taxon>
        <taxon>Cionidae</taxon>
        <taxon>Ciona</taxon>
    </lineage>
</organism>
<feature type="disulfide bond" evidence="6">
    <location>
        <begin position="189"/>
        <end position="216"/>
    </location>
</feature>
<dbReference type="EMBL" id="EAAA01001990">
    <property type="status" value="NOT_ANNOTATED_CDS"/>
    <property type="molecule type" value="Genomic_DNA"/>
</dbReference>
<keyword evidence="4 6" id="KW-1015">Disulfide bond</keyword>
<evidence type="ECO:0000259" key="7">
    <source>
        <dbReference type="PROSITE" id="PS50923"/>
    </source>
</evidence>
<evidence type="ECO:0000256" key="6">
    <source>
        <dbReference type="PROSITE-ProRule" id="PRU00302"/>
    </source>
</evidence>
<reference evidence="8" key="3">
    <citation type="submission" date="2025-08" db="UniProtKB">
        <authorList>
            <consortium name="Ensembl"/>
        </authorList>
    </citation>
    <scope>IDENTIFICATION</scope>
</reference>
<dbReference type="PANTHER" id="PTHR46393:SF7">
    <property type="entry name" value="COMPLEMENT C2"/>
    <property type="match status" value="1"/>
</dbReference>
<reference evidence="8" key="2">
    <citation type="journal article" date="2008" name="Genome Biol.">
        <title>Improved genome assembly and evidence-based global gene model set for the chordate Ciona intestinalis: new insight into intron and operon populations.</title>
        <authorList>
            <person name="Satou Y."/>
            <person name="Mineta K."/>
            <person name="Ogasawara M."/>
            <person name="Sasakura Y."/>
            <person name="Shoguchi E."/>
            <person name="Ueno K."/>
            <person name="Yamada L."/>
            <person name="Matsumoto J."/>
            <person name="Wasserscheid J."/>
            <person name="Dewar K."/>
            <person name="Wiley G.B."/>
            <person name="Macmil S.L."/>
            <person name="Roe B.A."/>
            <person name="Zeller R.W."/>
            <person name="Hastings K.E."/>
            <person name="Lemaire P."/>
            <person name="Lindquist E."/>
            <person name="Endo T."/>
            <person name="Hotta K."/>
            <person name="Inaba K."/>
        </authorList>
    </citation>
    <scope>NUCLEOTIDE SEQUENCE [LARGE SCALE GENOMIC DNA]</scope>
    <source>
        <strain evidence="8">wild type</strain>
    </source>
</reference>
<keyword evidence="1 6" id="KW-0768">Sushi</keyword>
<feature type="disulfide bond" evidence="6">
    <location>
        <begin position="127"/>
        <end position="154"/>
    </location>
</feature>